<evidence type="ECO:0000256" key="2">
    <source>
        <dbReference type="ARBA" id="ARBA00022670"/>
    </source>
</evidence>
<protein>
    <recommendedName>
        <fullName evidence="6">Ubiquitin-like protease family profile domain-containing protein</fullName>
    </recommendedName>
</protein>
<gene>
    <name evidence="7" type="ORF">QYE76_000321</name>
</gene>
<dbReference type="InterPro" id="IPR003653">
    <property type="entry name" value="Peptidase_C48_C"/>
</dbReference>
<proteinExistence type="inferred from homology"/>
<comment type="similarity">
    <text evidence="1">Belongs to the peptidase C48 family.</text>
</comment>
<evidence type="ECO:0000313" key="7">
    <source>
        <dbReference type="EMBL" id="KAK1626006.1"/>
    </source>
</evidence>
<evidence type="ECO:0000256" key="1">
    <source>
        <dbReference type="ARBA" id="ARBA00005234"/>
    </source>
</evidence>
<dbReference type="PANTHER" id="PTHR46915">
    <property type="entry name" value="UBIQUITIN-LIKE PROTEASE 4-RELATED"/>
    <property type="match status" value="1"/>
</dbReference>
<sequence>MQSTFLKTVRGHCWKNSKSSLWRRLPNRRNENRKSTCTMADSASSGSDQEHNEEIQVKKKCQNLTRCCPKYLCLLTRLLEQLDKRYIEMIEDQGFGAPLKLKLDTTLPPDTVRNVANCISPQGIMDLKGQPINLYELSPCVIGDPNVGDFVQSSMGHPVDQEGFIEFLKSPSKAGDGRTKNMALNNMRTLLIDIAKRNDKKEDAMFVYIYRLVVLGYINNPNTTISANLNYLGPLCTGTDYRWCDESVDGTVLGVTRWRNKLKPTITGNMLSPLIIASDLAILEGDDVNPPKGGYPRYAKFDPDRLIRFCLANWALLEFRPIGESLYIEPYYPPKRGTGALGTGTGSSHSSPARPQVVDLDYCQPAKVTELTSRLKLVDRQFLDIFLGLLKQFVCTLEADAKAHAQGLKRKLCSLGKKDDYNTKNAISDALAFISANKAILVGSDGKLNQYASDIKAIYQEMTGGSVQCQCDFTYPPSPPAKECVGISCKDLKCLEAGAWITSSIIDLYSLHLKGEHMLPELQSSPILGQYAIMTAVYYTKLVKNEQRMGELEREASKMGLMEMPFIFWPLNGDSDHWSLAIIHNEDNQKATIFHMDSNGSHNSRTIFNLFEEYVRTVLKIRGGICTKKLEVPPQGNWFDCGLFVLYNMKKFIMEYNGNLQVDATWYRPEAASSLRTSIKELIQANKMTPRQHDNCDNAKKWESSFA</sequence>
<dbReference type="InterPro" id="IPR038765">
    <property type="entry name" value="Papain-like_cys_pep_sf"/>
</dbReference>
<name>A0AAD8RLM8_LOLMU</name>
<dbReference type="GO" id="GO:0016926">
    <property type="term" value="P:protein desumoylation"/>
    <property type="evidence" value="ECO:0007669"/>
    <property type="project" value="UniProtKB-ARBA"/>
</dbReference>
<evidence type="ECO:0000256" key="3">
    <source>
        <dbReference type="ARBA" id="ARBA00022801"/>
    </source>
</evidence>
<keyword evidence="8" id="KW-1185">Reference proteome</keyword>
<dbReference type="EMBL" id="JAUUTY010000005">
    <property type="protein sequence ID" value="KAK1626006.1"/>
    <property type="molecule type" value="Genomic_DNA"/>
</dbReference>
<feature type="compositionally biased region" description="Polar residues" evidence="5">
    <location>
        <begin position="35"/>
        <end position="47"/>
    </location>
</feature>
<keyword evidence="4" id="KW-0788">Thiol protease</keyword>
<dbReference type="Gene3D" id="1.10.418.20">
    <property type="match status" value="1"/>
</dbReference>
<dbReference type="PROSITE" id="PS50600">
    <property type="entry name" value="ULP_PROTEASE"/>
    <property type="match status" value="1"/>
</dbReference>
<dbReference type="AlphaFoldDB" id="A0AAD8RLM8"/>
<keyword evidence="2" id="KW-0645">Protease</keyword>
<dbReference type="SUPFAM" id="SSF54001">
    <property type="entry name" value="Cysteine proteinases"/>
    <property type="match status" value="1"/>
</dbReference>
<organism evidence="7 8">
    <name type="scientific">Lolium multiflorum</name>
    <name type="common">Italian ryegrass</name>
    <name type="synonym">Lolium perenne subsp. multiflorum</name>
    <dbReference type="NCBI Taxonomy" id="4521"/>
    <lineage>
        <taxon>Eukaryota</taxon>
        <taxon>Viridiplantae</taxon>
        <taxon>Streptophyta</taxon>
        <taxon>Embryophyta</taxon>
        <taxon>Tracheophyta</taxon>
        <taxon>Spermatophyta</taxon>
        <taxon>Magnoliopsida</taxon>
        <taxon>Liliopsida</taxon>
        <taxon>Poales</taxon>
        <taxon>Poaceae</taxon>
        <taxon>BOP clade</taxon>
        <taxon>Pooideae</taxon>
        <taxon>Poodae</taxon>
        <taxon>Poeae</taxon>
        <taxon>Poeae Chloroplast Group 2 (Poeae type)</taxon>
        <taxon>Loliodinae</taxon>
        <taxon>Loliinae</taxon>
        <taxon>Lolium</taxon>
    </lineage>
</organism>
<accession>A0AAD8RLM8</accession>
<dbReference type="Proteomes" id="UP001231189">
    <property type="component" value="Unassembled WGS sequence"/>
</dbReference>
<dbReference type="GO" id="GO:0006508">
    <property type="term" value="P:proteolysis"/>
    <property type="evidence" value="ECO:0007669"/>
    <property type="project" value="UniProtKB-KW"/>
</dbReference>
<feature type="region of interest" description="Disordered" evidence="5">
    <location>
        <begin position="32"/>
        <end position="52"/>
    </location>
</feature>
<evidence type="ECO:0000256" key="5">
    <source>
        <dbReference type="SAM" id="MobiDB-lite"/>
    </source>
</evidence>
<feature type="domain" description="Ubiquitin-like protease family profile" evidence="6">
    <location>
        <begin position="485"/>
        <end position="652"/>
    </location>
</feature>
<reference evidence="7" key="1">
    <citation type="submission" date="2023-07" db="EMBL/GenBank/DDBJ databases">
        <title>A chromosome-level genome assembly of Lolium multiflorum.</title>
        <authorList>
            <person name="Chen Y."/>
            <person name="Copetti D."/>
            <person name="Kolliker R."/>
            <person name="Studer B."/>
        </authorList>
    </citation>
    <scope>NUCLEOTIDE SEQUENCE</scope>
    <source>
        <strain evidence="7">02402/16</strain>
        <tissue evidence="7">Leaf</tissue>
    </source>
</reference>
<dbReference type="Pfam" id="PF02902">
    <property type="entry name" value="Peptidase_C48"/>
    <property type="match status" value="1"/>
</dbReference>
<keyword evidence="3" id="KW-0378">Hydrolase</keyword>
<dbReference type="PANTHER" id="PTHR46915:SF2">
    <property type="entry name" value="UBIQUITIN-LIKE PROTEASE 4"/>
    <property type="match status" value="1"/>
</dbReference>
<evidence type="ECO:0000256" key="4">
    <source>
        <dbReference type="ARBA" id="ARBA00022807"/>
    </source>
</evidence>
<evidence type="ECO:0000313" key="8">
    <source>
        <dbReference type="Proteomes" id="UP001231189"/>
    </source>
</evidence>
<comment type="caution">
    <text evidence="7">The sequence shown here is derived from an EMBL/GenBank/DDBJ whole genome shotgun (WGS) entry which is preliminary data.</text>
</comment>
<evidence type="ECO:0000259" key="6">
    <source>
        <dbReference type="PROSITE" id="PS50600"/>
    </source>
</evidence>
<dbReference type="GO" id="GO:0008234">
    <property type="term" value="F:cysteine-type peptidase activity"/>
    <property type="evidence" value="ECO:0007669"/>
    <property type="project" value="UniProtKB-KW"/>
</dbReference>
<dbReference type="Gene3D" id="3.30.310.130">
    <property type="entry name" value="Ubiquitin-related"/>
    <property type="match status" value="1"/>
</dbReference>